<dbReference type="Proteomes" id="UP000189796">
    <property type="component" value="Chromosome I"/>
</dbReference>
<sequence>MRARFSLSFEDARTVAAACLEAARQHDAEVSVAVVDDAGVLLHFSRMDGARAYTVELASRKARSSASVGVPTSVIKAIDAGGGGFPVLHEGHCAGAVGISGAKPEIDEIIAQAGIAVLAA</sequence>
<dbReference type="PANTHER" id="PTHR34309">
    <property type="entry name" value="SLR1406 PROTEIN"/>
    <property type="match status" value="1"/>
</dbReference>
<reference evidence="1 2" key="1">
    <citation type="submission" date="2016-11" db="EMBL/GenBank/DDBJ databases">
        <authorList>
            <person name="Jaros S."/>
            <person name="Januszkiewicz K."/>
            <person name="Wedrychowicz H."/>
        </authorList>
    </citation>
    <scope>NUCLEOTIDE SEQUENCE [LARGE SCALE GENOMIC DNA]</scope>
    <source>
        <strain evidence="1 2">GAS138</strain>
    </source>
</reference>
<organism evidence="1 2">
    <name type="scientific">Bradyrhizobium erythrophlei</name>
    <dbReference type="NCBI Taxonomy" id="1437360"/>
    <lineage>
        <taxon>Bacteria</taxon>
        <taxon>Pseudomonadati</taxon>
        <taxon>Pseudomonadota</taxon>
        <taxon>Alphaproteobacteria</taxon>
        <taxon>Hyphomicrobiales</taxon>
        <taxon>Nitrobacteraceae</taxon>
        <taxon>Bradyrhizobium</taxon>
    </lineage>
</organism>
<dbReference type="Gene3D" id="3.30.450.150">
    <property type="entry name" value="Haem-degrading domain"/>
    <property type="match status" value="2"/>
</dbReference>
<dbReference type="InterPro" id="IPR005624">
    <property type="entry name" value="PduO/GlcC-like"/>
</dbReference>
<protein>
    <submittedName>
        <fullName evidence="1">Uncharacterized conserved protein GlcG, DUF336 family</fullName>
    </submittedName>
</protein>
<evidence type="ECO:0000313" key="1">
    <source>
        <dbReference type="EMBL" id="SHH99884.1"/>
    </source>
</evidence>
<accession>A0A1M5XK45</accession>
<dbReference type="InterPro" id="IPR038084">
    <property type="entry name" value="PduO/GlcC-like_sf"/>
</dbReference>
<proteinExistence type="predicted"/>
<name>A0A1M5XK45_9BRAD</name>
<dbReference type="SUPFAM" id="SSF143744">
    <property type="entry name" value="GlcG-like"/>
    <property type="match status" value="1"/>
</dbReference>
<gene>
    <name evidence="1" type="ORF">SAMN05443248_7389</name>
</gene>
<evidence type="ECO:0000313" key="2">
    <source>
        <dbReference type="Proteomes" id="UP000189796"/>
    </source>
</evidence>
<dbReference type="InterPro" id="IPR052517">
    <property type="entry name" value="GlcG_carb_metab_protein"/>
</dbReference>
<dbReference type="AlphaFoldDB" id="A0A1M5XK45"/>
<dbReference type="EMBL" id="LT670817">
    <property type="protein sequence ID" value="SHH99884.1"/>
    <property type="molecule type" value="Genomic_DNA"/>
</dbReference>
<dbReference type="PANTHER" id="PTHR34309:SF1">
    <property type="entry name" value="PROTEIN GLCG"/>
    <property type="match status" value="1"/>
</dbReference>
<dbReference type="Pfam" id="PF03928">
    <property type="entry name" value="HbpS-like"/>
    <property type="match status" value="1"/>
</dbReference>